<evidence type="ECO:0000256" key="9">
    <source>
        <dbReference type="RuleBase" id="RU003942"/>
    </source>
</evidence>
<dbReference type="AlphaFoldDB" id="A0AAX0WQ01"/>
<comment type="similarity">
    <text evidence="7">Belongs to the drug/metabolite transporter (DMT) superfamily. Small multidrug resistance (SMR) (TC 2.A.7.1) family. Gdx/SugE subfamily.</text>
</comment>
<evidence type="ECO:0000256" key="1">
    <source>
        <dbReference type="ARBA" id="ARBA00004651"/>
    </source>
</evidence>
<dbReference type="GO" id="GO:0022857">
    <property type="term" value="F:transmembrane transporter activity"/>
    <property type="evidence" value="ECO:0007669"/>
    <property type="project" value="InterPro"/>
</dbReference>
<gene>
    <name evidence="11" type="ORF">A6J39_004070</name>
</gene>
<comment type="subcellular location">
    <subcellularLocation>
        <location evidence="1 9">Cell membrane</location>
        <topology evidence="1 9">Multi-pass membrane protein</topology>
    </subcellularLocation>
</comment>
<reference evidence="11" key="1">
    <citation type="submission" date="2017-12" db="EMBL/GenBank/DDBJ databases">
        <title>FDA dAtabase for Regulatory Grade micrObial Sequences (FDA-ARGOS): Supporting development and validation of Infectious Disease Dx tests.</title>
        <authorList>
            <person name="Kerrigan L."/>
            <person name="Tallon L.J."/>
            <person name="Sadzewicz L."/>
            <person name="Sengamalay N."/>
            <person name="Ott S."/>
            <person name="Godinez A."/>
            <person name="Nagaraj S."/>
            <person name="Vavikolanu K."/>
            <person name="Vyas G."/>
            <person name="Nadendla S."/>
            <person name="Aluvathingal J."/>
            <person name="Sichtig H."/>
        </authorList>
    </citation>
    <scope>NUCLEOTIDE SEQUENCE [LARGE SCALE GENOMIC DNA]</scope>
    <source>
        <strain evidence="11">FDAARGOS_200</strain>
    </source>
</reference>
<protein>
    <recommendedName>
        <fullName evidence="8">Guanidinium exporter</fullName>
    </recommendedName>
</protein>
<dbReference type="InterPro" id="IPR037185">
    <property type="entry name" value="EmrE-like"/>
</dbReference>
<evidence type="ECO:0000313" key="11">
    <source>
        <dbReference type="EMBL" id="PNL60447.1"/>
    </source>
</evidence>
<organism evidence="11 12">
    <name type="scientific">Legionella anisa</name>
    <dbReference type="NCBI Taxonomy" id="28082"/>
    <lineage>
        <taxon>Bacteria</taxon>
        <taxon>Pseudomonadati</taxon>
        <taxon>Pseudomonadota</taxon>
        <taxon>Gammaproteobacteria</taxon>
        <taxon>Legionellales</taxon>
        <taxon>Legionellaceae</taxon>
        <taxon>Legionella</taxon>
    </lineage>
</organism>
<evidence type="ECO:0000256" key="8">
    <source>
        <dbReference type="ARBA" id="ARBA00039168"/>
    </source>
</evidence>
<name>A0AAX0WQ01_9GAMM</name>
<evidence type="ECO:0000256" key="5">
    <source>
        <dbReference type="ARBA" id="ARBA00022989"/>
    </source>
</evidence>
<dbReference type="Gene3D" id="1.10.3730.20">
    <property type="match status" value="1"/>
</dbReference>
<dbReference type="GO" id="GO:1990961">
    <property type="term" value="P:xenobiotic detoxification by transmembrane export across the plasma membrane"/>
    <property type="evidence" value="ECO:0007669"/>
    <property type="project" value="UniProtKB-ARBA"/>
</dbReference>
<dbReference type="InterPro" id="IPR000390">
    <property type="entry name" value="Small_drug/metabolite_transptr"/>
</dbReference>
<dbReference type="EMBL" id="NBTX02000004">
    <property type="protein sequence ID" value="PNL60447.1"/>
    <property type="molecule type" value="Genomic_DNA"/>
</dbReference>
<keyword evidence="12" id="KW-1185">Reference proteome</keyword>
<evidence type="ECO:0000256" key="3">
    <source>
        <dbReference type="ARBA" id="ARBA00022475"/>
    </source>
</evidence>
<evidence type="ECO:0000313" key="12">
    <source>
        <dbReference type="Proteomes" id="UP000192511"/>
    </source>
</evidence>
<dbReference type="GO" id="GO:0005886">
    <property type="term" value="C:plasma membrane"/>
    <property type="evidence" value="ECO:0007669"/>
    <property type="project" value="UniProtKB-SubCell"/>
</dbReference>
<evidence type="ECO:0000256" key="4">
    <source>
        <dbReference type="ARBA" id="ARBA00022692"/>
    </source>
</evidence>
<sequence>MAWVLLVFAGVFEVIWAFSMKQSLGFTRILPSIITIVTMIASFVLLSISMKTLSLGTAYTIWTGIGAVGAFLVGLIILGEPVNTMRIVAAVLIVSGLLMMKLSS</sequence>
<keyword evidence="4 9" id="KW-0812">Transmembrane</keyword>
<evidence type="ECO:0000256" key="10">
    <source>
        <dbReference type="SAM" id="Phobius"/>
    </source>
</evidence>
<dbReference type="PANTHER" id="PTHR30561">
    <property type="entry name" value="SMR FAMILY PROTON-DEPENDENT DRUG EFFLUX TRANSPORTER SUGE"/>
    <property type="match status" value="1"/>
</dbReference>
<keyword evidence="5 10" id="KW-1133">Transmembrane helix</keyword>
<dbReference type="Pfam" id="PF00893">
    <property type="entry name" value="Multi_Drug_Res"/>
    <property type="match status" value="1"/>
</dbReference>
<comment type="caution">
    <text evidence="11">The sequence shown here is derived from an EMBL/GenBank/DDBJ whole genome shotgun (WGS) entry which is preliminary data.</text>
</comment>
<evidence type="ECO:0000256" key="2">
    <source>
        <dbReference type="ARBA" id="ARBA00022448"/>
    </source>
</evidence>
<evidence type="ECO:0000256" key="6">
    <source>
        <dbReference type="ARBA" id="ARBA00023136"/>
    </source>
</evidence>
<feature type="transmembrane region" description="Helical" evidence="10">
    <location>
        <begin position="84"/>
        <end position="102"/>
    </location>
</feature>
<dbReference type="SUPFAM" id="SSF103481">
    <property type="entry name" value="Multidrug resistance efflux transporter EmrE"/>
    <property type="match status" value="1"/>
</dbReference>
<keyword evidence="2" id="KW-0813">Transport</keyword>
<dbReference type="FunFam" id="1.10.3730.20:FF:000001">
    <property type="entry name" value="Quaternary ammonium compound resistance transporter SugE"/>
    <property type="match status" value="1"/>
</dbReference>
<feature type="transmembrane region" description="Helical" evidence="10">
    <location>
        <begin position="58"/>
        <end position="78"/>
    </location>
</feature>
<proteinExistence type="inferred from homology"/>
<dbReference type="Proteomes" id="UP000192511">
    <property type="component" value="Unassembled WGS sequence"/>
</dbReference>
<dbReference type="GeneID" id="98067318"/>
<dbReference type="RefSeq" id="WP_019234202.1">
    <property type="nucleotide sequence ID" value="NZ_CAAAHR010000028.1"/>
</dbReference>
<feature type="transmembrane region" description="Helical" evidence="10">
    <location>
        <begin position="27"/>
        <end position="46"/>
    </location>
</feature>
<dbReference type="InterPro" id="IPR045324">
    <property type="entry name" value="Small_multidrug_res"/>
</dbReference>
<keyword evidence="3" id="KW-1003">Cell membrane</keyword>
<keyword evidence="6 10" id="KW-0472">Membrane</keyword>
<accession>A0AAX0WQ01</accession>
<dbReference type="PANTHER" id="PTHR30561:SF0">
    <property type="entry name" value="GUANIDINIUM EXPORTER"/>
    <property type="match status" value="1"/>
</dbReference>
<evidence type="ECO:0000256" key="7">
    <source>
        <dbReference type="ARBA" id="ARBA00038151"/>
    </source>
</evidence>